<reference evidence="1 2" key="1">
    <citation type="submission" date="2018-07" db="EMBL/GenBank/DDBJ databases">
        <title>Corallincola holothuriorum sp. nov., a new facultative anaerobe isolated from sea cucumber Apostichopus japonicus.</title>
        <authorList>
            <person name="Xia H."/>
        </authorList>
    </citation>
    <scope>NUCLEOTIDE SEQUENCE [LARGE SCALE GENOMIC DNA]</scope>
    <source>
        <strain evidence="1 2">C4</strain>
    </source>
</reference>
<evidence type="ECO:0000313" key="2">
    <source>
        <dbReference type="Proteomes" id="UP000252558"/>
    </source>
</evidence>
<dbReference type="Pfam" id="PF12305">
    <property type="entry name" value="DUF3630"/>
    <property type="match status" value="1"/>
</dbReference>
<organism evidence="1 2">
    <name type="scientific">Corallincola holothuriorum</name>
    <dbReference type="NCBI Taxonomy" id="2282215"/>
    <lineage>
        <taxon>Bacteria</taxon>
        <taxon>Pseudomonadati</taxon>
        <taxon>Pseudomonadota</taxon>
        <taxon>Gammaproteobacteria</taxon>
        <taxon>Alteromonadales</taxon>
        <taxon>Psychromonadaceae</taxon>
        <taxon>Corallincola</taxon>
    </lineage>
</organism>
<gene>
    <name evidence="1" type="ORF">DU002_17360</name>
</gene>
<dbReference type="EMBL" id="QPID01000012">
    <property type="protein sequence ID" value="RCU45194.1"/>
    <property type="molecule type" value="Genomic_DNA"/>
</dbReference>
<keyword evidence="2" id="KW-1185">Reference proteome</keyword>
<proteinExistence type="predicted"/>
<sequence length="97" mass="11238">MIEMNRPIPPLWREAEQHWLYLGDVLAWELFPAWGEALCAEMGIQVIVKDSGADRHIWQCRGNGFDLLLQFEGLAETIWLEPLREADWPALQASFTE</sequence>
<accession>A0A368N6L9</accession>
<name>A0A368N6L9_9GAMM</name>
<dbReference type="InterPro" id="IPR022080">
    <property type="entry name" value="DUF3630"/>
</dbReference>
<evidence type="ECO:0000313" key="1">
    <source>
        <dbReference type="EMBL" id="RCU45194.1"/>
    </source>
</evidence>
<comment type="caution">
    <text evidence="1">The sequence shown here is derived from an EMBL/GenBank/DDBJ whole genome shotgun (WGS) entry which is preliminary data.</text>
</comment>
<protein>
    <submittedName>
        <fullName evidence="1">DUF3630 family protein</fullName>
    </submittedName>
</protein>
<dbReference type="AlphaFoldDB" id="A0A368N6L9"/>
<dbReference type="Proteomes" id="UP000252558">
    <property type="component" value="Unassembled WGS sequence"/>
</dbReference>